<reference evidence="1 2" key="1">
    <citation type="submission" date="2019-01" db="EMBL/GenBank/DDBJ databases">
        <title>Draft genome sequences of the type strains of six Macrococcus species.</title>
        <authorList>
            <person name="Mazhar S."/>
            <person name="Altermann E."/>
            <person name="Hill C."/>
            <person name="Mcauliffe O."/>
        </authorList>
    </citation>
    <scope>NUCLEOTIDE SEQUENCE [LARGE SCALE GENOMIC DNA]</scope>
    <source>
        <strain evidence="1 2">ATCC 51828</strain>
    </source>
</reference>
<dbReference type="AlphaFoldDB" id="A0A9Q8CHU7"/>
<name>A0A9Q8CHU7_9STAP</name>
<dbReference type="Proteomes" id="UP000295280">
    <property type="component" value="Unassembled WGS sequence"/>
</dbReference>
<organism evidence="1 2">
    <name type="scientific">Macrococcus carouselicus</name>
    <dbReference type="NCBI Taxonomy" id="69969"/>
    <lineage>
        <taxon>Bacteria</taxon>
        <taxon>Bacillati</taxon>
        <taxon>Bacillota</taxon>
        <taxon>Bacilli</taxon>
        <taxon>Bacillales</taxon>
        <taxon>Staphylococcaceae</taxon>
        <taxon>Macrococcus</taxon>
    </lineage>
</organism>
<dbReference type="GO" id="GO:0016627">
    <property type="term" value="F:oxidoreductase activity, acting on the CH-CH group of donors"/>
    <property type="evidence" value="ECO:0007669"/>
    <property type="project" value="InterPro"/>
</dbReference>
<protein>
    <submittedName>
        <fullName evidence="1">Uncharacterized protein</fullName>
    </submittedName>
</protein>
<sequence length="107" mass="12455">MSVQSFQTLVREVNQLVGHELIDYDKLRRQIESRDIQVDNPFSNDPQITAINCTRHFLGDKFICTVIPYKLLYRRPLIAVELNVISRETLEGIQSDLNHQVAIRMES</sequence>
<keyword evidence="2" id="KW-1185">Reference proteome</keyword>
<gene>
    <name evidence="1" type="ORF">ERX40_01440</name>
</gene>
<dbReference type="InterPro" id="IPR014614">
    <property type="entry name" value="KsdD_DH"/>
</dbReference>
<dbReference type="OrthoDB" id="9813348at2"/>
<accession>A0A9Q8CHU7</accession>
<dbReference type="RefSeq" id="WP_133416716.1">
    <property type="nucleotide sequence ID" value="NZ_SCWD01000001.1"/>
</dbReference>
<dbReference type="EMBL" id="SCWD01000001">
    <property type="protein sequence ID" value="TDM03854.1"/>
    <property type="molecule type" value="Genomic_DNA"/>
</dbReference>
<evidence type="ECO:0000313" key="2">
    <source>
        <dbReference type="Proteomes" id="UP000295280"/>
    </source>
</evidence>
<proteinExistence type="predicted"/>
<comment type="caution">
    <text evidence="1">The sequence shown here is derived from an EMBL/GenBank/DDBJ whole genome shotgun (WGS) entry which is preliminary data.</text>
</comment>
<evidence type="ECO:0000313" key="1">
    <source>
        <dbReference type="EMBL" id="TDM03854.1"/>
    </source>
</evidence>
<dbReference type="PANTHER" id="PTHR43260:SF1">
    <property type="entry name" value="KSDD-LIKE STEROID DEHYDROGENASE RV0785"/>
    <property type="match status" value="1"/>
</dbReference>
<dbReference type="PANTHER" id="PTHR43260">
    <property type="entry name" value="3-KETOSTEROID-DELTA-1-DEHYDROGENASE"/>
    <property type="match status" value="1"/>
</dbReference>